<feature type="region of interest" description="Disordered" evidence="1">
    <location>
        <begin position="1"/>
        <end position="32"/>
    </location>
</feature>
<organism evidence="2">
    <name type="scientific">Selaginella tamariscina</name>
    <dbReference type="NCBI Taxonomy" id="137178"/>
    <lineage>
        <taxon>Eukaryota</taxon>
        <taxon>Viridiplantae</taxon>
        <taxon>Streptophyta</taxon>
        <taxon>Embryophyta</taxon>
        <taxon>Tracheophyta</taxon>
        <taxon>Lycopodiopsida</taxon>
        <taxon>Selaginellales</taxon>
        <taxon>Selaginellaceae</taxon>
        <taxon>Selaginella</taxon>
    </lineage>
</organism>
<feature type="compositionally biased region" description="Low complexity" evidence="1">
    <location>
        <begin position="8"/>
        <end position="24"/>
    </location>
</feature>
<keyword evidence="2" id="KW-0934">Plastid</keyword>
<gene>
    <name evidence="2" type="primary">petL</name>
</gene>
<accession>A0A6C0U8G8</accession>
<geneLocation type="chloroplast" evidence="2"/>
<proteinExistence type="predicted"/>
<evidence type="ECO:0000313" key="2">
    <source>
        <dbReference type="EMBL" id="QIB71444.1"/>
    </source>
</evidence>
<sequence length="32" mass="3300">TSTILDHSGPPSVAPTSASVPSISLRKVQIPR</sequence>
<keyword evidence="2" id="KW-0150">Chloroplast</keyword>
<protein>
    <submittedName>
        <fullName evidence="2">Cytochrome b6/f complex subunit VI</fullName>
    </submittedName>
</protein>
<evidence type="ECO:0000256" key="1">
    <source>
        <dbReference type="SAM" id="MobiDB-lite"/>
    </source>
</evidence>
<dbReference type="EMBL" id="MN894555">
    <property type="protein sequence ID" value="QIB71444.1"/>
    <property type="molecule type" value="Genomic_DNA"/>
</dbReference>
<reference evidence="2" key="1">
    <citation type="submission" date="2019-12" db="EMBL/GenBank/DDBJ databases">
        <title>The complete chloroplast genome of Selaginella tamariscina (Beauv.) Spring (Selaginellaceae).</title>
        <authorList>
            <person name="Park J."/>
            <person name="Park C.-H."/>
            <person name="Kim Y."/>
        </authorList>
    </citation>
    <scope>NUCLEOTIDE SEQUENCE</scope>
    <source>
        <strain evidence="2">KR</strain>
    </source>
</reference>
<name>A0A6C0U8G8_9TRAC</name>
<dbReference type="AlphaFoldDB" id="A0A6C0U8G8"/>